<feature type="transmembrane region" description="Helical" evidence="7">
    <location>
        <begin position="397"/>
        <end position="417"/>
    </location>
</feature>
<reference evidence="9 10" key="1">
    <citation type="submission" date="2017-03" db="EMBL/GenBank/DDBJ databases">
        <title>Draft genome sequence of Streptomyces scabrisporus NF3, endophyte isolated from Amphipterygium adstringens.</title>
        <authorList>
            <person name="Vazquez M."/>
            <person name="Ceapa C.D."/>
            <person name="Rodriguez Luna D."/>
            <person name="Sanchez Esquivel S."/>
        </authorList>
    </citation>
    <scope>NUCLEOTIDE SEQUENCE [LARGE SCALE GENOMIC DNA]</scope>
    <source>
        <strain evidence="9 10">NF3</strain>
    </source>
</reference>
<proteinExistence type="predicted"/>
<feature type="transmembrane region" description="Helical" evidence="7">
    <location>
        <begin position="179"/>
        <end position="197"/>
    </location>
</feature>
<evidence type="ECO:0000313" key="9">
    <source>
        <dbReference type="EMBL" id="OPC81976.1"/>
    </source>
</evidence>
<feature type="transmembrane region" description="Helical" evidence="7">
    <location>
        <begin position="114"/>
        <end position="139"/>
    </location>
</feature>
<feature type="domain" description="Major facilitator superfamily (MFS) profile" evidence="8">
    <location>
        <begin position="23"/>
        <end position="421"/>
    </location>
</feature>
<evidence type="ECO:0000256" key="3">
    <source>
        <dbReference type="ARBA" id="ARBA00022692"/>
    </source>
</evidence>
<feature type="transmembrane region" description="Helical" evidence="7">
    <location>
        <begin position="21"/>
        <end position="39"/>
    </location>
</feature>
<dbReference type="AlphaFoldDB" id="A0A1T3NYP8"/>
<dbReference type="SUPFAM" id="SSF103473">
    <property type="entry name" value="MFS general substrate transporter"/>
    <property type="match status" value="1"/>
</dbReference>
<evidence type="ECO:0000256" key="6">
    <source>
        <dbReference type="ARBA" id="ARBA00023251"/>
    </source>
</evidence>
<gene>
    <name evidence="9" type="ORF">B4N89_14440</name>
</gene>
<keyword evidence="6" id="KW-0046">Antibiotic resistance</keyword>
<evidence type="ECO:0000313" key="10">
    <source>
        <dbReference type="Proteomes" id="UP000190037"/>
    </source>
</evidence>
<keyword evidence="4 7" id="KW-1133">Transmembrane helix</keyword>
<evidence type="ECO:0000259" key="8">
    <source>
        <dbReference type="PROSITE" id="PS50850"/>
    </source>
</evidence>
<feature type="transmembrane region" description="Helical" evidence="7">
    <location>
        <begin position="263"/>
        <end position="283"/>
    </location>
</feature>
<dbReference type="eggNOG" id="COG2271">
    <property type="taxonomic scope" value="Bacteria"/>
</dbReference>
<dbReference type="GO" id="GO:0005886">
    <property type="term" value="C:plasma membrane"/>
    <property type="evidence" value="ECO:0007669"/>
    <property type="project" value="UniProtKB-SubCell"/>
</dbReference>
<keyword evidence="3 7" id="KW-0812">Transmembrane</keyword>
<evidence type="ECO:0000256" key="4">
    <source>
        <dbReference type="ARBA" id="ARBA00022989"/>
    </source>
</evidence>
<dbReference type="STRING" id="159449.B4N89_14440"/>
<feature type="transmembrane region" description="Helical" evidence="7">
    <location>
        <begin position="295"/>
        <end position="315"/>
    </location>
</feature>
<keyword evidence="5 7" id="KW-0472">Membrane</keyword>
<dbReference type="EMBL" id="MWQN01000001">
    <property type="protein sequence ID" value="OPC81976.1"/>
    <property type="molecule type" value="Genomic_DNA"/>
</dbReference>
<dbReference type="GO" id="GO:0046677">
    <property type="term" value="P:response to antibiotic"/>
    <property type="evidence" value="ECO:0007669"/>
    <property type="project" value="UniProtKB-KW"/>
</dbReference>
<feature type="transmembrane region" description="Helical" evidence="7">
    <location>
        <begin position="321"/>
        <end position="342"/>
    </location>
</feature>
<organism evidence="9 10">
    <name type="scientific">Embleya scabrispora</name>
    <dbReference type="NCBI Taxonomy" id="159449"/>
    <lineage>
        <taxon>Bacteria</taxon>
        <taxon>Bacillati</taxon>
        <taxon>Actinomycetota</taxon>
        <taxon>Actinomycetes</taxon>
        <taxon>Kitasatosporales</taxon>
        <taxon>Streptomycetaceae</taxon>
        <taxon>Embleya</taxon>
    </lineage>
</organism>
<comment type="subcellular location">
    <subcellularLocation>
        <location evidence="1">Cell membrane</location>
        <topology evidence="1">Multi-pass membrane protein</topology>
    </subcellularLocation>
</comment>
<dbReference type="Proteomes" id="UP000190037">
    <property type="component" value="Unassembled WGS sequence"/>
</dbReference>
<feature type="transmembrane region" description="Helical" evidence="7">
    <location>
        <begin position="230"/>
        <end position="251"/>
    </location>
</feature>
<feature type="transmembrane region" description="Helical" evidence="7">
    <location>
        <begin position="89"/>
        <end position="108"/>
    </location>
</feature>
<dbReference type="GO" id="GO:0022857">
    <property type="term" value="F:transmembrane transporter activity"/>
    <property type="evidence" value="ECO:0007669"/>
    <property type="project" value="InterPro"/>
</dbReference>
<evidence type="ECO:0000256" key="1">
    <source>
        <dbReference type="ARBA" id="ARBA00004651"/>
    </source>
</evidence>
<sequence>MCTVKPTADPVPTRLGGRIAWIMWAVAASVYVVAVFHRSSLGVAGIEAQERFHVSASQLSLFPMLQLLVYAGLQIPVGALTDRFGAKRVLGCGLVLMTAGQFAFAFAHGFPGAVLARVLVGMGDAMTFVSVLRVVAVWFPPNRVAVLTQLTALLGMAGNLAGAGPLAGALHAFGWSRTFAASAGVGVVVLVVLLLVLRDNPGAPVRTRPTGGPGMWSQVRAAWAEPGTRLGLWAHWACGCLPQVFLMLWGFPFLVEGQGLSKGAASALLTVAIGINMLACLVVGPLVTRRPGSRLVLCVGQPVLAAAAWAAVLIPSEPSPMWLLVLLALVIGPGGALSLVGMEFARAGNPPQRLGTVSGIVNVGGFAAATLCLFAIGLVLDLVEPGGGEHGLNAYRVAMAVQAVPLLLGVVQVLRYARKAAGRERRPEPVCVVARSTRERESVPDAG</sequence>
<accession>A0A1T3NYP8</accession>
<dbReference type="Gene3D" id="1.20.1250.20">
    <property type="entry name" value="MFS general substrate transporter like domains"/>
    <property type="match status" value="2"/>
</dbReference>
<dbReference type="OrthoDB" id="4332123at2"/>
<dbReference type="PANTHER" id="PTHR42718">
    <property type="entry name" value="MAJOR FACILITATOR SUPERFAMILY MULTIDRUG TRANSPORTER MFSC"/>
    <property type="match status" value="1"/>
</dbReference>
<keyword evidence="10" id="KW-1185">Reference proteome</keyword>
<evidence type="ECO:0000256" key="7">
    <source>
        <dbReference type="SAM" id="Phobius"/>
    </source>
</evidence>
<feature type="transmembrane region" description="Helical" evidence="7">
    <location>
        <begin position="354"/>
        <end position="377"/>
    </location>
</feature>
<dbReference type="CDD" id="cd06174">
    <property type="entry name" value="MFS"/>
    <property type="match status" value="1"/>
</dbReference>
<dbReference type="InterPro" id="IPR020846">
    <property type="entry name" value="MFS_dom"/>
</dbReference>
<dbReference type="Pfam" id="PF07690">
    <property type="entry name" value="MFS_1"/>
    <property type="match status" value="1"/>
</dbReference>
<keyword evidence="2" id="KW-0813">Transport</keyword>
<dbReference type="PROSITE" id="PS50850">
    <property type="entry name" value="MFS"/>
    <property type="match status" value="1"/>
</dbReference>
<feature type="transmembrane region" description="Helical" evidence="7">
    <location>
        <begin position="151"/>
        <end position="173"/>
    </location>
</feature>
<dbReference type="InterPro" id="IPR036259">
    <property type="entry name" value="MFS_trans_sf"/>
</dbReference>
<comment type="caution">
    <text evidence="9">The sequence shown here is derived from an EMBL/GenBank/DDBJ whole genome shotgun (WGS) entry which is preliminary data.</text>
</comment>
<name>A0A1T3NYP8_9ACTN</name>
<dbReference type="PANTHER" id="PTHR42718:SF9">
    <property type="entry name" value="MAJOR FACILITATOR SUPERFAMILY MULTIDRUG TRANSPORTER MFSC"/>
    <property type="match status" value="1"/>
</dbReference>
<evidence type="ECO:0000256" key="5">
    <source>
        <dbReference type="ARBA" id="ARBA00023136"/>
    </source>
</evidence>
<protein>
    <recommendedName>
        <fullName evidence="8">Major facilitator superfamily (MFS) profile domain-containing protein</fullName>
    </recommendedName>
</protein>
<evidence type="ECO:0000256" key="2">
    <source>
        <dbReference type="ARBA" id="ARBA00022448"/>
    </source>
</evidence>
<dbReference type="InterPro" id="IPR011701">
    <property type="entry name" value="MFS"/>
</dbReference>